<protein>
    <recommendedName>
        <fullName evidence="3">N-acetyltransferase</fullName>
    </recommendedName>
</protein>
<dbReference type="SUPFAM" id="SSF55729">
    <property type="entry name" value="Acyl-CoA N-acyltransferases (Nat)"/>
    <property type="match status" value="1"/>
</dbReference>
<gene>
    <name evidence="1" type="ORF">CWS20_16810</name>
</gene>
<dbReference type="EMBL" id="PISD01000036">
    <property type="protein sequence ID" value="PKG27756.1"/>
    <property type="molecule type" value="Genomic_DNA"/>
</dbReference>
<dbReference type="RefSeq" id="WP_066190826.1">
    <property type="nucleotide sequence ID" value="NZ_JAFDQP010000012.1"/>
</dbReference>
<dbReference type="Proteomes" id="UP000233343">
    <property type="component" value="Unassembled WGS sequence"/>
</dbReference>
<accession>A0A2N0ZE22</accession>
<proteinExistence type="predicted"/>
<evidence type="ECO:0008006" key="3">
    <source>
        <dbReference type="Google" id="ProtNLM"/>
    </source>
</evidence>
<evidence type="ECO:0000313" key="1">
    <source>
        <dbReference type="EMBL" id="PKG27756.1"/>
    </source>
</evidence>
<reference evidence="1 2" key="1">
    <citation type="journal article" date="2010" name="Int. J. Syst. Evol. Microbiol.">
        <title>Bacillus horneckiae sp. nov., isolated from a spacecraft-assembly clean room.</title>
        <authorList>
            <person name="Vaishampayan P."/>
            <person name="Probst A."/>
            <person name="Krishnamurthi S."/>
            <person name="Ghosh S."/>
            <person name="Osman S."/>
            <person name="McDowall A."/>
            <person name="Ruckmani A."/>
            <person name="Mayilraj S."/>
            <person name="Venkateswaran K."/>
        </authorList>
    </citation>
    <scope>NUCLEOTIDE SEQUENCE [LARGE SCALE GENOMIC DNA]</scope>
    <source>
        <strain evidence="2">1PO1SC</strain>
    </source>
</reference>
<dbReference type="Gene3D" id="3.40.630.30">
    <property type="match status" value="1"/>
</dbReference>
<keyword evidence="2" id="KW-1185">Reference proteome</keyword>
<sequence>MFEIVLSLNQQKTFENTWEYFCELYGWYNDPYSTGGLRYLLLLPSHSKTVIGTIEFIPYDEENPNSTVEGHFQFSKIEKVKEHKERVWEIDKLCLHKDFQRNGHFEGFLEIFYHHAQEYRPKYYIGLMEKRFFRMVRIIFGVYIIQVGKEIEGETTILIPVVLDMEKIMNNEKMALNLFNKGFKHKNTFNIKQIFNFKLKRRNTKKKVETNH</sequence>
<evidence type="ECO:0000313" key="2">
    <source>
        <dbReference type="Proteomes" id="UP000233343"/>
    </source>
</evidence>
<name>A0A2N0ZE22_9BACI</name>
<dbReference type="InterPro" id="IPR016181">
    <property type="entry name" value="Acyl_CoA_acyltransferase"/>
</dbReference>
<comment type="caution">
    <text evidence="1">The sequence shown here is derived from an EMBL/GenBank/DDBJ whole genome shotgun (WGS) entry which is preliminary data.</text>
</comment>
<organism evidence="1 2">
    <name type="scientific">Cytobacillus horneckiae</name>
    <dbReference type="NCBI Taxonomy" id="549687"/>
    <lineage>
        <taxon>Bacteria</taxon>
        <taxon>Bacillati</taxon>
        <taxon>Bacillota</taxon>
        <taxon>Bacilli</taxon>
        <taxon>Bacillales</taxon>
        <taxon>Bacillaceae</taxon>
        <taxon>Cytobacillus</taxon>
    </lineage>
</organism>
<dbReference type="AlphaFoldDB" id="A0A2N0ZE22"/>